<keyword evidence="3" id="KW-1185">Reference proteome</keyword>
<evidence type="ECO:0000313" key="3">
    <source>
        <dbReference type="Proteomes" id="UP000235672"/>
    </source>
</evidence>
<proteinExistence type="predicted"/>
<evidence type="ECO:0000313" key="2">
    <source>
        <dbReference type="EMBL" id="PMD26280.1"/>
    </source>
</evidence>
<evidence type="ECO:0000256" key="1">
    <source>
        <dbReference type="SAM" id="MobiDB-lite"/>
    </source>
</evidence>
<reference evidence="2 3" key="1">
    <citation type="submission" date="2016-05" db="EMBL/GenBank/DDBJ databases">
        <title>A degradative enzymes factory behind the ericoid mycorrhizal symbiosis.</title>
        <authorList>
            <consortium name="DOE Joint Genome Institute"/>
            <person name="Martino E."/>
            <person name="Morin E."/>
            <person name="Grelet G."/>
            <person name="Kuo A."/>
            <person name="Kohler A."/>
            <person name="Daghino S."/>
            <person name="Barry K."/>
            <person name="Choi C."/>
            <person name="Cichocki N."/>
            <person name="Clum A."/>
            <person name="Copeland A."/>
            <person name="Hainaut M."/>
            <person name="Haridas S."/>
            <person name="Labutti K."/>
            <person name="Lindquist E."/>
            <person name="Lipzen A."/>
            <person name="Khouja H.-R."/>
            <person name="Murat C."/>
            <person name="Ohm R."/>
            <person name="Olson A."/>
            <person name="Spatafora J."/>
            <person name="Veneault-Fourrey C."/>
            <person name="Henrissat B."/>
            <person name="Grigoriev I."/>
            <person name="Martin F."/>
            <person name="Perotto S."/>
        </authorList>
    </citation>
    <scope>NUCLEOTIDE SEQUENCE [LARGE SCALE GENOMIC DNA]</scope>
    <source>
        <strain evidence="2 3">UAMH 7357</strain>
    </source>
</reference>
<protein>
    <submittedName>
        <fullName evidence="2">Uncharacterized protein</fullName>
    </submittedName>
</protein>
<dbReference type="Proteomes" id="UP000235672">
    <property type="component" value="Unassembled WGS sequence"/>
</dbReference>
<accession>A0A2J6QJ36</accession>
<feature type="region of interest" description="Disordered" evidence="1">
    <location>
        <begin position="1"/>
        <end position="25"/>
    </location>
</feature>
<organism evidence="2 3">
    <name type="scientific">Hyaloscypha hepaticicola</name>
    <dbReference type="NCBI Taxonomy" id="2082293"/>
    <lineage>
        <taxon>Eukaryota</taxon>
        <taxon>Fungi</taxon>
        <taxon>Dikarya</taxon>
        <taxon>Ascomycota</taxon>
        <taxon>Pezizomycotina</taxon>
        <taxon>Leotiomycetes</taxon>
        <taxon>Helotiales</taxon>
        <taxon>Hyaloscyphaceae</taxon>
        <taxon>Hyaloscypha</taxon>
    </lineage>
</organism>
<gene>
    <name evidence="2" type="ORF">NA56DRAFT_698451</name>
</gene>
<sequence length="141" mass="16365">MATLPWSRIPSPPRPKPIGPPLPLSPDSTTPEIRAWIQHWQFSRAINVSEATLLEITWAGTHLSERSERKLAADLVKWGFHRDEARVLVTDVLEAMDRKDDLRMWLWEGRTEWWRTGLNRFFTVAVFAAIVFYGTRISELP</sequence>
<dbReference type="EMBL" id="KZ613468">
    <property type="protein sequence ID" value="PMD26280.1"/>
    <property type="molecule type" value="Genomic_DNA"/>
</dbReference>
<feature type="compositionally biased region" description="Pro residues" evidence="1">
    <location>
        <begin position="10"/>
        <end position="24"/>
    </location>
</feature>
<dbReference type="OrthoDB" id="10398279at2759"/>
<name>A0A2J6QJ36_9HELO</name>
<dbReference type="AlphaFoldDB" id="A0A2J6QJ36"/>